<evidence type="ECO:0000256" key="1">
    <source>
        <dbReference type="ARBA" id="ARBA00006484"/>
    </source>
</evidence>
<dbReference type="InterPro" id="IPR036291">
    <property type="entry name" value="NAD(P)-bd_dom_sf"/>
</dbReference>
<dbReference type="FunFam" id="3.40.50.720:FF:000084">
    <property type="entry name" value="Short-chain dehydrogenase reductase"/>
    <property type="match status" value="1"/>
</dbReference>
<dbReference type="PRINTS" id="PR00080">
    <property type="entry name" value="SDRFAMILY"/>
</dbReference>
<sequence>MIAEAYICPCRRIERHSSIHQEQDMNTSEQVALVTGSSRGIGAEIARQLARDGFRVVVNYAGSAGPAREVVDAIVADGGHAVAVQANVADPAAVAALFDAARDAFGGLDVVVNSAGVMKLATIADCDDALFDETFAINVKGTFNVCREAAKRVRDGGRIINLSTSVIGMRMPTYGVYVASKAAVESLTQVLAQEMRGRGVRVNAVAPGPVATELFLQGKSPELVDRLAKLNPLERLGQPDDIARVVAFLAGPDGAWINGQILRANGGMC</sequence>
<evidence type="ECO:0000313" key="5">
    <source>
        <dbReference type="Proteomes" id="UP000001035"/>
    </source>
</evidence>
<dbReference type="InterPro" id="IPR002347">
    <property type="entry name" value="SDR_fam"/>
</dbReference>
<name>B4E8W2_BURCJ</name>
<evidence type="ECO:0000259" key="3">
    <source>
        <dbReference type="SMART" id="SM00822"/>
    </source>
</evidence>
<proteinExistence type="inferred from homology"/>
<dbReference type="InterPro" id="IPR057326">
    <property type="entry name" value="KR_dom"/>
</dbReference>
<dbReference type="CDD" id="cd05362">
    <property type="entry name" value="THN_reductase-like_SDR_c"/>
    <property type="match status" value="1"/>
</dbReference>
<evidence type="ECO:0000256" key="2">
    <source>
        <dbReference type="ARBA" id="ARBA00023002"/>
    </source>
</evidence>
<gene>
    <name evidence="4" type="ORF">BCAL2689</name>
</gene>
<dbReference type="KEGG" id="bcj:BCAL2689"/>
<dbReference type="GO" id="GO:0016614">
    <property type="term" value="F:oxidoreductase activity, acting on CH-OH group of donors"/>
    <property type="evidence" value="ECO:0007669"/>
    <property type="project" value="UniProtKB-ARBA"/>
</dbReference>
<dbReference type="Pfam" id="PF13561">
    <property type="entry name" value="adh_short_C2"/>
    <property type="match status" value="1"/>
</dbReference>
<dbReference type="EMBL" id="AM747720">
    <property type="protein sequence ID" value="CAR52990.1"/>
    <property type="molecule type" value="Genomic_DNA"/>
</dbReference>
<dbReference type="PANTHER" id="PTHR48107:SF7">
    <property type="entry name" value="RE15974P"/>
    <property type="match status" value="1"/>
</dbReference>
<dbReference type="PRINTS" id="PR00081">
    <property type="entry name" value="GDHRDH"/>
</dbReference>
<protein>
    <submittedName>
        <fullName evidence="4">Short-chain type dehydrogenase/reductase</fullName>
    </submittedName>
</protein>
<dbReference type="SUPFAM" id="SSF51735">
    <property type="entry name" value="NAD(P)-binding Rossmann-fold domains"/>
    <property type="match status" value="1"/>
</dbReference>
<accession>B4E8W2</accession>
<evidence type="ECO:0000313" key="4">
    <source>
        <dbReference type="EMBL" id="CAR52990.1"/>
    </source>
</evidence>
<keyword evidence="2" id="KW-0560">Oxidoreductase</keyword>
<dbReference type="HOGENOM" id="CLU_010194_1_3_4"/>
<dbReference type="AlphaFoldDB" id="B4E8W2"/>
<comment type="similarity">
    <text evidence="1">Belongs to the short-chain dehydrogenases/reductases (SDR) family.</text>
</comment>
<dbReference type="Gene3D" id="3.40.50.720">
    <property type="entry name" value="NAD(P)-binding Rossmann-like Domain"/>
    <property type="match status" value="1"/>
</dbReference>
<dbReference type="eggNOG" id="COG1028">
    <property type="taxonomic scope" value="Bacteria"/>
</dbReference>
<feature type="domain" description="Ketoreductase" evidence="3">
    <location>
        <begin position="30"/>
        <end position="213"/>
    </location>
</feature>
<reference evidence="4 5" key="1">
    <citation type="journal article" date="2009" name="J. Bacteriol.">
        <title>The genome of Burkholderia cenocepacia J2315, an epidemic pathogen of cystic fibrosis patients.</title>
        <authorList>
            <person name="Holden M.T."/>
            <person name="Seth-Smith H.M."/>
            <person name="Crossman L.C."/>
            <person name="Sebaihia M."/>
            <person name="Bentley S.D."/>
            <person name="Cerdeno-Tarraga A.M."/>
            <person name="Thomson N.R."/>
            <person name="Bason N."/>
            <person name="Quail M.A."/>
            <person name="Sharp S."/>
            <person name="Cherevach I."/>
            <person name="Churcher C."/>
            <person name="Goodhead I."/>
            <person name="Hauser H."/>
            <person name="Holroyd N."/>
            <person name="Mungall K."/>
            <person name="Scott P."/>
            <person name="Walker D."/>
            <person name="White B."/>
            <person name="Rose H."/>
            <person name="Iversen P."/>
            <person name="Mil-Homens D."/>
            <person name="Rocha E.P."/>
            <person name="Fialho A.M."/>
            <person name="Baldwin A."/>
            <person name="Dowson C."/>
            <person name="Barrell B.G."/>
            <person name="Govan J.R."/>
            <person name="Vandamme P."/>
            <person name="Hart C.A."/>
            <person name="Mahenthiralingam E."/>
            <person name="Parkhill J."/>
        </authorList>
    </citation>
    <scope>NUCLEOTIDE SEQUENCE [LARGE SCALE GENOMIC DNA]</scope>
    <source>
        <strain evidence="5">ATCC BAA-245 / DSM 16553 / LMG 16656 / NCTC 13227 / J2315 / CF5610</strain>
    </source>
</reference>
<dbReference type="SMART" id="SM00822">
    <property type="entry name" value="PKS_KR"/>
    <property type="match status" value="1"/>
</dbReference>
<organism evidence="4 5">
    <name type="scientific">Burkholderia cenocepacia (strain ATCC BAA-245 / DSM 16553 / LMG 16656 / NCTC 13227 / J2315 / CF5610)</name>
    <name type="common">Burkholderia cepacia (strain J2315)</name>
    <dbReference type="NCBI Taxonomy" id="216591"/>
    <lineage>
        <taxon>Bacteria</taxon>
        <taxon>Pseudomonadati</taxon>
        <taxon>Pseudomonadota</taxon>
        <taxon>Betaproteobacteria</taxon>
        <taxon>Burkholderiales</taxon>
        <taxon>Burkholderiaceae</taxon>
        <taxon>Burkholderia</taxon>
        <taxon>Burkholderia cepacia complex</taxon>
    </lineage>
</organism>
<dbReference type="PANTHER" id="PTHR48107">
    <property type="entry name" value="NADPH-DEPENDENT ALDEHYDE REDUCTASE-LIKE PROTEIN, CHLOROPLASTIC-RELATED"/>
    <property type="match status" value="1"/>
</dbReference>
<dbReference type="Proteomes" id="UP000001035">
    <property type="component" value="Chromosome 1"/>
</dbReference>
<keyword evidence="5" id="KW-1185">Reference proteome</keyword>